<reference evidence="3" key="1">
    <citation type="submission" date="2016-10" db="EMBL/GenBank/DDBJ databases">
        <authorList>
            <person name="Varghese N."/>
            <person name="Submissions S."/>
        </authorList>
    </citation>
    <scope>NUCLEOTIDE SEQUENCE [LARGE SCALE GENOMIC DNA]</scope>
    <source>
        <strain evidence="3">DSM 23422</strain>
    </source>
</reference>
<dbReference type="EMBL" id="FPAJ01000002">
    <property type="protein sequence ID" value="SFS66097.1"/>
    <property type="molecule type" value="Genomic_DNA"/>
</dbReference>
<dbReference type="STRING" id="394264.SAMN04488040_1351"/>
<keyword evidence="3" id="KW-1185">Reference proteome</keyword>
<evidence type="ECO:0000256" key="1">
    <source>
        <dbReference type="SAM" id="Phobius"/>
    </source>
</evidence>
<proteinExistence type="predicted"/>
<dbReference type="AlphaFoldDB" id="A0A1I6RN05"/>
<accession>A0A1I6RN05</accession>
<protein>
    <submittedName>
        <fullName evidence="2">Uncharacterized protein</fullName>
    </submittedName>
</protein>
<sequence length="337" mass="36533">MTALTKYARIEATGLWRANPDDQRREVIVSIGDATLVISDMKDQAIAHWSLAAVARANPGIQPAIFHPDGDPAETLEIAETHGEMIDAIETLRRAVERSRPHPGRLRLIGVLGSILTVVALALFWLPGAMQDHTLKVVPKVKRASIGTALLRQIERVSGVACNNPRGRIALAKLSTRLSAGPLTVLPAMTRDSIHLPGGLIVLNKTIFEDYESPDVAAGFILSEVVKRAQSDPLRDMLADLGLRENFRLLTTGEISEPALTSYAEVLMTARDTPAPVDQLLAQFNEERLHSTPYAEALDITGETTLALIEGDPMAGQDTAPLINDADWLRLQNICGG</sequence>
<gene>
    <name evidence="2" type="ORF">SAMN04488040_1351</name>
</gene>
<evidence type="ECO:0000313" key="2">
    <source>
        <dbReference type="EMBL" id="SFS66097.1"/>
    </source>
</evidence>
<evidence type="ECO:0000313" key="3">
    <source>
        <dbReference type="Proteomes" id="UP000199239"/>
    </source>
</evidence>
<name>A0A1I6RN05_9RHOB</name>
<keyword evidence="1" id="KW-0812">Transmembrane</keyword>
<dbReference type="Proteomes" id="UP000199239">
    <property type="component" value="Unassembled WGS sequence"/>
</dbReference>
<dbReference type="RefSeq" id="WP_093915594.1">
    <property type="nucleotide sequence ID" value="NZ_FPAJ01000002.1"/>
</dbReference>
<keyword evidence="1" id="KW-0472">Membrane</keyword>
<dbReference type="OrthoDB" id="7822309at2"/>
<keyword evidence="1" id="KW-1133">Transmembrane helix</keyword>
<feature type="transmembrane region" description="Helical" evidence="1">
    <location>
        <begin position="108"/>
        <end position="126"/>
    </location>
</feature>
<organism evidence="2 3">
    <name type="scientific">Sulfitobacter marinus</name>
    <dbReference type="NCBI Taxonomy" id="394264"/>
    <lineage>
        <taxon>Bacteria</taxon>
        <taxon>Pseudomonadati</taxon>
        <taxon>Pseudomonadota</taxon>
        <taxon>Alphaproteobacteria</taxon>
        <taxon>Rhodobacterales</taxon>
        <taxon>Roseobacteraceae</taxon>
        <taxon>Sulfitobacter</taxon>
    </lineage>
</organism>